<feature type="transmembrane region" description="Helical" evidence="8">
    <location>
        <begin position="152"/>
        <end position="175"/>
    </location>
</feature>
<comment type="subcellular location">
    <subcellularLocation>
        <location evidence="1 8">Cell membrane</location>
        <topology evidence="1 8">Multi-pass membrane protein</topology>
    </subcellularLocation>
</comment>
<feature type="transmembrane region" description="Helical" evidence="8">
    <location>
        <begin position="21"/>
        <end position="43"/>
    </location>
</feature>
<dbReference type="GeneID" id="126911919"/>
<gene>
    <name evidence="10" type="primary">LOC126911919</name>
</gene>
<dbReference type="InterPro" id="IPR013604">
    <property type="entry name" value="7TM_chemorcpt"/>
</dbReference>
<proteinExistence type="inferred from homology"/>
<feature type="transmembrane region" description="Helical" evidence="8">
    <location>
        <begin position="187"/>
        <end position="207"/>
    </location>
</feature>
<keyword evidence="7 8" id="KW-0807">Transducer</keyword>
<accession>A0A9R0E0W6</accession>
<keyword evidence="6 8" id="KW-0675">Receptor</keyword>
<protein>
    <recommendedName>
        <fullName evidence="8">Gustatory receptor</fullName>
    </recommendedName>
</protein>
<dbReference type="Pfam" id="PF08395">
    <property type="entry name" value="7tm_7"/>
    <property type="match status" value="1"/>
</dbReference>
<dbReference type="GO" id="GO:0007165">
    <property type="term" value="P:signal transduction"/>
    <property type="evidence" value="ECO:0007669"/>
    <property type="project" value="UniProtKB-KW"/>
</dbReference>
<evidence type="ECO:0000256" key="1">
    <source>
        <dbReference type="ARBA" id="ARBA00004651"/>
    </source>
</evidence>
<feature type="transmembrane region" description="Helical" evidence="8">
    <location>
        <begin position="55"/>
        <end position="73"/>
    </location>
</feature>
<keyword evidence="5 8" id="KW-0472">Membrane</keyword>
<evidence type="ECO:0000256" key="7">
    <source>
        <dbReference type="ARBA" id="ARBA00023224"/>
    </source>
</evidence>
<sequence>MKVKPLDNYFKKPIKMRKYSNIVEALELSNFMRKTIGISIFILNRTPSNTIVRKFSFYGMVCFVFWYCLYIYCTYKAFVEDQTVLRILYNTKVQRYGDDYERLSSMLFVIFGLWKIPFGLNINNRFMEIVVEVDMSLEELGENVDYKKDARLALMMSILQCVMFFFRLGSIWGALSYLDVPVPMERLYQVIYSDSLAVIMAAHYFFFLRVIRGRFGYINKVLRDIKSHKSWEYKLFARGNMMVNAQKVEGLQEKYICEKIRACAKMYGKLYKVTEATNRLFGSMCMITLFVSLTYIVVYMFYFMEATAAGLFRDVDRYIVFVIYVAWQIFYPVGVIVQIVFVSELAVYEACNTSFLLHDIMNCNFGQAITTEALQFSIQCLHQKPVFTANGLYQLDYALLHQFSRSVSTYLVILLQFVTDAK</sequence>
<evidence type="ECO:0000313" key="10">
    <source>
        <dbReference type="RefSeq" id="XP_050557111.1"/>
    </source>
</evidence>
<dbReference type="AlphaFoldDB" id="A0A9R0E0W6"/>
<feature type="transmembrane region" description="Helical" evidence="8">
    <location>
        <begin position="280"/>
        <end position="303"/>
    </location>
</feature>
<reference evidence="10" key="1">
    <citation type="submission" date="2025-08" db="UniProtKB">
        <authorList>
            <consortium name="RefSeq"/>
        </authorList>
    </citation>
    <scope>IDENTIFICATION</scope>
    <source>
        <tissue evidence="10">Whole larval tissue</tissue>
    </source>
</reference>
<keyword evidence="4 8" id="KW-1133">Transmembrane helix</keyword>
<evidence type="ECO:0000256" key="2">
    <source>
        <dbReference type="ARBA" id="ARBA00022475"/>
    </source>
</evidence>
<dbReference type="Proteomes" id="UP000829999">
    <property type="component" value="Chromosome 20"/>
</dbReference>
<evidence type="ECO:0000256" key="5">
    <source>
        <dbReference type="ARBA" id="ARBA00023136"/>
    </source>
</evidence>
<dbReference type="GO" id="GO:0050909">
    <property type="term" value="P:sensory perception of taste"/>
    <property type="evidence" value="ECO:0007669"/>
    <property type="project" value="InterPro"/>
</dbReference>
<comment type="similarity">
    <text evidence="8">Belongs to the insect chemoreceptor superfamily. Gustatory receptor (GR) family.</text>
</comment>
<dbReference type="GO" id="GO:0043025">
    <property type="term" value="C:neuronal cell body"/>
    <property type="evidence" value="ECO:0007669"/>
    <property type="project" value="TreeGrafter"/>
</dbReference>
<dbReference type="OrthoDB" id="7540613at2759"/>
<dbReference type="PANTHER" id="PTHR21143:SF104">
    <property type="entry name" value="GUSTATORY RECEPTOR 8A-RELATED"/>
    <property type="match status" value="1"/>
</dbReference>
<keyword evidence="9" id="KW-1185">Reference proteome</keyword>
<evidence type="ECO:0000256" key="8">
    <source>
        <dbReference type="RuleBase" id="RU363108"/>
    </source>
</evidence>
<evidence type="ECO:0000256" key="6">
    <source>
        <dbReference type="ARBA" id="ARBA00023170"/>
    </source>
</evidence>
<dbReference type="GO" id="GO:0005886">
    <property type="term" value="C:plasma membrane"/>
    <property type="evidence" value="ECO:0007669"/>
    <property type="project" value="UniProtKB-SubCell"/>
</dbReference>
<dbReference type="GO" id="GO:0030424">
    <property type="term" value="C:axon"/>
    <property type="evidence" value="ECO:0007669"/>
    <property type="project" value="TreeGrafter"/>
</dbReference>
<evidence type="ECO:0000313" key="9">
    <source>
        <dbReference type="Proteomes" id="UP000829999"/>
    </source>
</evidence>
<dbReference type="GO" id="GO:0030425">
    <property type="term" value="C:dendrite"/>
    <property type="evidence" value="ECO:0007669"/>
    <property type="project" value="TreeGrafter"/>
</dbReference>
<dbReference type="PANTHER" id="PTHR21143">
    <property type="entry name" value="INVERTEBRATE GUSTATORY RECEPTOR"/>
    <property type="match status" value="1"/>
</dbReference>
<name>A0A9R0E0W6_SPOFR</name>
<feature type="transmembrane region" description="Helical" evidence="8">
    <location>
        <begin position="318"/>
        <end position="342"/>
    </location>
</feature>
<dbReference type="GO" id="GO:0007635">
    <property type="term" value="P:chemosensory behavior"/>
    <property type="evidence" value="ECO:0007669"/>
    <property type="project" value="TreeGrafter"/>
</dbReference>
<comment type="caution">
    <text evidence="8">Lacks conserved residue(s) required for the propagation of feature annotation.</text>
</comment>
<organism evidence="9 10">
    <name type="scientific">Spodoptera frugiperda</name>
    <name type="common">Fall armyworm</name>
    <dbReference type="NCBI Taxonomy" id="7108"/>
    <lineage>
        <taxon>Eukaryota</taxon>
        <taxon>Metazoa</taxon>
        <taxon>Ecdysozoa</taxon>
        <taxon>Arthropoda</taxon>
        <taxon>Hexapoda</taxon>
        <taxon>Insecta</taxon>
        <taxon>Pterygota</taxon>
        <taxon>Neoptera</taxon>
        <taxon>Endopterygota</taxon>
        <taxon>Lepidoptera</taxon>
        <taxon>Glossata</taxon>
        <taxon>Ditrysia</taxon>
        <taxon>Noctuoidea</taxon>
        <taxon>Noctuidae</taxon>
        <taxon>Amphipyrinae</taxon>
        <taxon>Spodoptera</taxon>
    </lineage>
</organism>
<keyword evidence="3 8" id="KW-0812">Transmembrane</keyword>
<comment type="function">
    <text evidence="8">Gustatory receptor which mediates acceptance or avoidance behavior, depending on its substrates.</text>
</comment>
<evidence type="ECO:0000256" key="4">
    <source>
        <dbReference type="ARBA" id="ARBA00022989"/>
    </source>
</evidence>
<dbReference type="RefSeq" id="XP_050557111.1">
    <property type="nucleotide sequence ID" value="XM_050701154.1"/>
</dbReference>
<dbReference type="GO" id="GO:0008049">
    <property type="term" value="P:male courtship behavior"/>
    <property type="evidence" value="ECO:0007669"/>
    <property type="project" value="TreeGrafter"/>
</dbReference>
<keyword evidence="2 8" id="KW-1003">Cell membrane</keyword>
<evidence type="ECO:0000256" key="3">
    <source>
        <dbReference type="ARBA" id="ARBA00022692"/>
    </source>
</evidence>